<protein>
    <submittedName>
        <fullName evidence="2">Uncharacterized protein</fullName>
    </submittedName>
</protein>
<feature type="region of interest" description="Disordered" evidence="1">
    <location>
        <begin position="68"/>
        <end position="115"/>
    </location>
</feature>
<proteinExistence type="predicted"/>
<comment type="caution">
    <text evidence="2">The sequence shown here is derived from an EMBL/GenBank/DDBJ whole genome shotgun (WGS) entry which is preliminary data.</text>
</comment>
<accession>A0A9D3UCJ5</accession>
<feature type="compositionally biased region" description="Low complexity" evidence="1">
    <location>
        <begin position="84"/>
        <end position="97"/>
    </location>
</feature>
<dbReference type="AlphaFoldDB" id="A0A9D3UCJ5"/>
<evidence type="ECO:0000313" key="3">
    <source>
        <dbReference type="Proteomes" id="UP000828251"/>
    </source>
</evidence>
<name>A0A9D3UCJ5_9ROSI</name>
<keyword evidence="3" id="KW-1185">Reference proteome</keyword>
<dbReference type="OrthoDB" id="10565798at2759"/>
<dbReference type="Proteomes" id="UP000828251">
    <property type="component" value="Unassembled WGS sequence"/>
</dbReference>
<dbReference type="EMBL" id="JAIQCV010000012">
    <property type="protein sequence ID" value="KAH1038145.1"/>
    <property type="molecule type" value="Genomic_DNA"/>
</dbReference>
<sequence length="115" mass="12332">MHAYVEYEVDTPDVVNDIMLLSTTRENDVNIGVGEPNCNEKLNFNEKINGGAGETFTELGVEFNVGPNLVGSSDARAKNEESSESSGTSDTNSSLGSEEALGVESEDEEVRNIKS</sequence>
<gene>
    <name evidence="2" type="ORF">J1N35_039888</name>
</gene>
<evidence type="ECO:0000313" key="2">
    <source>
        <dbReference type="EMBL" id="KAH1038145.1"/>
    </source>
</evidence>
<evidence type="ECO:0000256" key="1">
    <source>
        <dbReference type="SAM" id="MobiDB-lite"/>
    </source>
</evidence>
<reference evidence="2 3" key="1">
    <citation type="journal article" date="2021" name="Plant Biotechnol. J.">
        <title>Multi-omics assisted identification of the key and species-specific regulatory components of drought-tolerant mechanisms in Gossypium stocksii.</title>
        <authorList>
            <person name="Yu D."/>
            <person name="Ke L."/>
            <person name="Zhang D."/>
            <person name="Wu Y."/>
            <person name="Sun Y."/>
            <person name="Mei J."/>
            <person name="Sun J."/>
            <person name="Sun Y."/>
        </authorList>
    </citation>
    <scope>NUCLEOTIDE SEQUENCE [LARGE SCALE GENOMIC DNA]</scope>
    <source>
        <strain evidence="3">cv. E1</strain>
        <tissue evidence="2">Leaf</tissue>
    </source>
</reference>
<organism evidence="2 3">
    <name type="scientific">Gossypium stocksii</name>
    <dbReference type="NCBI Taxonomy" id="47602"/>
    <lineage>
        <taxon>Eukaryota</taxon>
        <taxon>Viridiplantae</taxon>
        <taxon>Streptophyta</taxon>
        <taxon>Embryophyta</taxon>
        <taxon>Tracheophyta</taxon>
        <taxon>Spermatophyta</taxon>
        <taxon>Magnoliopsida</taxon>
        <taxon>eudicotyledons</taxon>
        <taxon>Gunneridae</taxon>
        <taxon>Pentapetalae</taxon>
        <taxon>rosids</taxon>
        <taxon>malvids</taxon>
        <taxon>Malvales</taxon>
        <taxon>Malvaceae</taxon>
        <taxon>Malvoideae</taxon>
        <taxon>Gossypium</taxon>
    </lineage>
</organism>